<evidence type="ECO:0000313" key="2">
    <source>
        <dbReference type="Proteomes" id="UP000298663"/>
    </source>
</evidence>
<proteinExistence type="predicted"/>
<comment type="caution">
    <text evidence="1">The sequence shown here is derived from an EMBL/GenBank/DDBJ whole genome shotgun (WGS) entry which is preliminary data.</text>
</comment>
<sequence>MAVLVEDRGGADSSQQIADQRDNSILQWQESRDLLAVASVCDAKGGEVNFFTKKTGPLSVFINCNVIISSQRSYEFILRWAWEYSEVLFQLGTKCATFKLLYVP</sequence>
<accession>A0A4U8UMH6</accession>
<dbReference type="AlphaFoldDB" id="A0A4U8UMH6"/>
<evidence type="ECO:0000313" key="1">
    <source>
        <dbReference type="EMBL" id="TMS34126.1"/>
    </source>
</evidence>
<gene>
    <name evidence="1" type="ORF">L596_001772</name>
</gene>
<keyword evidence="2" id="KW-1185">Reference proteome</keyword>
<organism evidence="1 2">
    <name type="scientific">Steinernema carpocapsae</name>
    <name type="common">Entomopathogenic nematode</name>
    <dbReference type="NCBI Taxonomy" id="34508"/>
    <lineage>
        <taxon>Eukaryota</taxon>
        <taxon>Metazoa</taxon>
        <taxon>Ecdysozoa</taxon>
        <taxon>Nematoda</taxon>
        <taxon>Chromadorea</taxon>
        <taxon>Rhabditida</taxon>
        <taxon>Tylenchina</taxon>
        <taxon>Panagrolaimomorpha</taxon>
        <taxon>Strongyloidoidea</taxon>
        <taxon>Steinernematidae</taxon>
        <taxon>Steinernema</taxon>
    </lineage>
</organism>
<protein>
    <submittedName>
        <fullName evidence="1">Uncharacterized protein</fullName>
    </submittedName>
</protein>
<dbReference type="Proteomes" id="UP000298663">
    <property type="component" value="Unassembled WGS sequence"/>
</dbReference>
<reference evidence="1 2" key="2">
    <citation type="journal article" date="2019" name="G3 (Bethesda)">
        <title>Hybrid Assembly of the Genome of the Entomopathogenic Nematode Steinernema carpocapsae Identifies the X-Chromosome.</title>
        <authorList>
            <person name="Serra L."/>
            <person name="Macchietto M."/>
            <person name="Macias-Munoz A."/>
            <person name="McGill C.J."/>
            <person name="Rodriguez I.M."/>
            <person name="Rodriguez B."/>
            <person name="Murad R."/>
            <person name="Mortazavi A."/>
        </authorList>
    </citation>
    <scope>NUCLEOTIDE SEQUENCE [LARGE SCALE GENOMIC DNA]</scope>
    <source>
        <strain evidence="1 2">ALL</strain>
    </source>
</reference>
<name>A0A4U8UMH6_STECR</name>
<dbReference type="EMBL" id="AZBU02000001">
    <property type="protein sequence ID" value="TMS34126.1"/>
    <property type="molecule type" value="Genomic_DNA"/>
</dbReference>
<reference evidence="1 2" key="1">
    <citation type="journal article" date="2015" name="Genome Biol.">
        <title>Comparative genomics of Steinernema reveals deeply conserved gene regulatory networks.</title>
        <authorList>
            <person name="Dillman A.R."/>
            <person name="Macchietto M."/>
            <person name="Porter C.F."/>
            <person name="Rogers A."/>
            <person name="Williams B."/>
            <person name="Antoshechkin I."/>
            <person name="Lee M.M."/>
            <person name="Goodwin Z."/>
            <person name="Lu X."/>
            <person name="Lewis E.E."/>
            <person name="Goodrich-Blair H."/>
            <person name="Stock S.P."/>
            <person name="Adams B.J."/>
            <person name="Sternberg P.W."/>
            <person name="Mortazavi A."/>
        </authorList>
    </citation>
    <scope>NUCLEOTIDE SEQUENCE [LARGE SCALE GENOMIC DNA]</scope>
    <source>
        <strain evidence="1 2">ALL</strain>
    </source>
</reference>